<accession>A0A803P9C0</accession>
<dbReference type="Proteomes" id="UP000596661">
    <property type="component" value="Chromosome 3"/>
</dbReference>
<evidence type="ECO:0000313" key="4">
    <source>
        <dbReference type="Proteomes" id="UP000596661"/>
    </source>
</evidence>
<feature type="domain" description="Zinc knuckle CX2CX4HX4C" evidence="2">
    <location>
        <begin position="181"/>
        <end position="230"/>
    </location>
</feature>
<dbReference type="InterPro" id="IPR040256">
    <property type="entry name" value="At4g02000-like"/>
</dbReference>
<evidence type="ECO:0008006" key="5">
    <source>
        <dbReference type="Google" id="ProtNLM"/>
    </source>
</evidence>
<sequence length="383" mass="44279">MASNSKSYQEVEEQYANISLDGEDDGELSIDFLVLEDQVLNVELCIVGWFLTSRAIDFEAMRHVMASLWQPGKGVYAKEIDTNCYLFQFFHEIDLETVVEGTPWTFNRVQFVFHDLRRGDDPKRVLLNNLDIWVQIHGLQLRIKSGSVVERLGNFVGTYVKADPKNFQNEWRDYMRVRVTLDITVPLRRRRKLRRTAMEEGFWAEFKYEYLPTFCIICGIIGHSKKFCPKFFDTPAEMLVKLYGAWMRAQPRRRNNLLGSQWLRDGNETDEMFADRFNGGVATASVMLQQQPRREEVVGVFCGNSVLNKGGNYPQFNSSNSMENMGYHVGVGHSWNEIHANDTYIDDSNDDIMLLHSEKGAQGMECHRANVVWANMLLGRVRI</sequence>
<dbReference type="PANTHER" id="PTHR31286">
    <property type="entry name" value="GLYCINE-RICH CELL WALL STRUCTURAL PROTEIN 1.8-LIKE"/>
    <property type="match status" value="1"/>
</dbReference>
<reference evidence="3" key="2">
    <citation type="submission" date="2021-03" db="UniProtKB">
        <authorList>
            <consortium name="EnsemblPlants"/>
        </authorList>
    </citation>
    <scope>IDENTIFICATION</scope>
</reference>
<dbReference type="InterPro" id="IPR025558">
    <property type="entry name" value="DUF4283"/>
</dbReference>
<dbReference type="AlphaFoldDB" id="A0A803P9C0"/>
<keyword evidence="4" id="KW-1185">Reference proteome</keyword>
<evidence type="ECO:0000259" key="1">
    <source>
        <dbReference type="Pfam" id="PF14111"/>
    </source>
</evidence>
<dbReference type="Pfam" id="PF14111">
    <property type="entry name" value="DUF4283"/>
    <property type="match status" value="1"/>
</dbReference>
<proteinExistence type="predicted"/>
<dbReference type="PANTHER" id="PTHR31286:SF153">
    <property type="entry name" value="DUF4283 DOMAIN PROTEIN"/>
    <property type="match status" value="1"/>
</dbReference>
<feature type="domain" description="DUF4283" evidence="1">
    <location>
        <begin position="41"/>
        <end position="115"/>
    </location>
</feature>
<name>A0A803P9C0_CANSA</name>
<evidence type="ECO:0000259" key="2">
    <source>
        <dbReference type="Pfam" id="PF14392"/>
    </source>
</evidence>
<dbReference type="InterPro" id="IPR025836">
    <property type="entry name" value="Zn_knuckle_CX2CX4HX4C"/>
</dbReference>
<dbReference type="Pfam" id="PF14392">
    <property type="entry name" value="zf-CCHC_4"/>
    <property type="match status" value="1"/>
</dbReference>
<reference evidence="3" key="1">
    <citation type="submission" date="2018-11" db="EMBL/GenBank/DDBJ databases">
        <authorList>
            <person name="Grassa J C."/>
        </authorList>
    </citation>
    <scope>NUCLEOTIDE SEQUENCE [LARGE SCALE GENOMIC DNA]</scope>
</reference>
<protein>
    <recommendedName>
        <fullName evidence="5">CCHC-type domain-containing protein</fullName>
    </recommendedName>
</protein>
<dbReference type="EMBL" id="UZAU01000261">
    <property type="status" value="NOT_ANNOTATED_CDS"/>
    <property type="molecule type" value="Genomic_DNA"/>
</dbReference>
<organism evidence="3 4">
    <name type="scientific">Cannabis sativa</name>
    <name type="common">Hemp</name>
    <name type="synonym">Marijuana</name>
    <dbReference type="NCBI Taxonomy" id="3483"/>
    <lineage>
        <taxon>Eukaryota</taxon>
        <taxon>Viridiplantae</taxon>
        <taxon>Streptophyta</taxon>
        <taxon>Embryophyta</taxon>
        <taxon>Tracheophyta</taxon>
        <taxon>Spermatophyta</taxon>
        <taxon>Magnoliopsida</taxon>
        <taxon>eudicotyledons</taxon>
        <taxon>Gunneridae</taxon>
        <taxon>Pentapetalae</taxon>
        <taxon>rosids</taxon>
        <taxon>fabids</taxon>
        <taxon>Rosales</taxon>
        <taxon>Cannabaceae</taxon>
        <taxon>Cannabis</taxon>
    </lineage>
</organism>
<dbReference type="EnsemblPlants" id="evm.model.03.512">
    <property type="protein sequence ID" value="cds.evm.model.03.512"/>
    <property type="gene ID" value="evm.TU.03.512"/>
</dbReference>
<dbReference type="Gramene" id="evm.model.03.512">
    <property type="protein sequence ID" value="cds.evm.model.03.512"/>
    <property type="gene ID" value="evm.TU.03.512"/>
</dbReference>
<evidence type="ECO:0000313" key="3">
    <source>
        <dbReference type="EnsemblPlants" id="cds.evm.model.03.512"/>
    </source>
</evidence>